<dbReference type="InterPro" id="IPR035969">
    <property type="entry name" value="Rab-GAP_TBC_sf"/>
</dbReference>
<dbReference type="SMART" id="SM00054">
    <property type="entry name" value="EFh"/>
    <property type="match status" value="2"/>
</dbReference>
<evidence type="ECO:0000256" key="1">
    <source>
        <dbReference type="ARBA" id="ARBA00022468"/>
    </source>
</evidence>
<dbReference type="SUPFAM" id="SSF47473">
    <property type="entry name" value="EF-hand"/>
    <property type="match status" value="1"/>
</dbReference>
<keyword evidence="2" id="KW-0106">Calcium</keyword>
<organism evidence="6 7">
    <name type="scientific">Catenaria anguillulae PL171</name>
    <dbReference type="NCBI Taxonomy" id="765915"/>
    <lineage>
        <taxon>Eukaryota</taxon>
        <taxon>Fungi</taxon>
        <taxon>Fungi incertae sedis</taxon>
        <taxon>Blastocladiomycota</taxon>
        <taxon>Blastocladiomycetes</taxon>
        <taxon>Blastocladiales</taxon>
        <taxon>Catenariaceae</taxon>
        <taxon>Catenaria</taxon>
    </lineage>
</organism>
<evidence type="ECO:0000259" key="5">
    <source>
        <dbReference type="PROSITE" id="PS50222"/>
    </source>
</evidence>
<dbReference type="Pfam" id="PF13202">
    <property type="entry name" value="EF-hand_5"/>
    <property type="match status" value="1"/>
</dbReference>
<dbReference type="FunFam" id="1.10.8.270:FF:000002">
    <property type="entry name" value="TBC1 domain family member 9B"/>
    <property type="match status" value="1"/>
</dbReference>
<dbReference type="Proteomes" id="UP000193411">
    <property type="component" value="Unassembled WGS sequence"/>
</dbReference>
<gene>
    <name evidence="6" type="ORF">BCR44DRAFT_1399482</name>
</gene>
<evidence type="ECO:0000313" key="7">
    <source>
        <dbReference type="Proteomes" id="UP000193411"/>
    </source>
</evidence>
<dbReference type="PROSITE" id="PS50086">
    <property type="entry name" value="TBC_RABGAP"/>
    <property type="match status" value="1"/>
</dbReference>
<dbReference type="Gene3D" id="1.10.238.10">
    <property type="entry name" value="EF-hand"/>
    <property type="match status" value="1"/>
</dbReference>
<accession>A0A1Y2I0G9</accession>
<dbReference type="CDD" id="cd00051">
    <property type="entry name" value="EFh"/>
    <property type="match status" value="1"/>
</dbReference>
<dbReference type="InterPro" id="IPR011993">
    <property type="entry name" value="PH-like_dom_sf"/>
</dbReference>
<dbReference type="Gene3D" id="1.10.472.80">
    <property type="entry name" value="Ypt/Rab-GAP domain of gyp1p, domain 3"/>
    <property type="match status" value="1"/>
</dbReference>
<feature type="compositionally biased region" description="Basic and acidic residues" evidence="3">
    <location>
        <begin position="1113"/>
        <end position="1130"/>
    </location>
</feature>
<dbReference type="GO" id="GO:0005509">
    <property type="term" value="F:calcium ion binding"/>
    <property type="evidence" value="ECO:0007669"/>
    <property type="project" value="InterPro"/>
</dbReference>
<sequence>MWINPAPVTITALWDDVKDNEYFVLQKAKEYESRLVKNLLGTLQNVFDTKQQPFRIILKTPSRGLDNGFVISVADTSKDADANWNWIMDNLVAEMAVLQDREERESFALTKFQALVSEIDKTPDESAKDEKLRQAARSWRKSFDVPESEKLLNFYAAGFRRNGMQQGWMYISENYLAFYAFVLGTETKLFIELKDVSELKKEKSKSGLISDSIRLVMRDGDQLFFSNLFHRDETFDLLESLCTKAMNRLLRSSTTNPPPGKATASSAPDALASASTSSLDIGEPEFNLGGGSMSMSSASTSVQDTIKAARRNAHFTTLFNLPSTEHVLTECEVIFNMTGLPESFGKLYLSETFLCFATEKMDVCFALPLFAIKRVERVNVKTEVQLAMETWHATKLHLSLFLDKQALARFCTVLRDNLKAQSANVKNLPAFLGTCTTEALLAGKKYADPHGLGVTFGYPLATKAKEKHKLKAWLTYCRERGRHISMVRTPMFTRLIHIGVPNRLRGEVWELTSGAMFLRCTNPGAYQKLLDDNRGKSSFSLEEIEKDLNRSLPEYPAYQEASGIDALRRVLMAYSWKDPELGYCQAMNLIVSALLIYMSEEQAFWTIAVLCERTLPGYYTTTMVGAQVDSHVFETLIEKYLPAIGEHVKKHDIQLSVACLSWFLSLFINTFPLYHAFRVLDCFFLDGPRVLFQVALAILKLNSEAILKVQDDGMLLHVFKTYISSLDDPVGANGKATKFDQLLFTALRDFRVVTTEMIVEARKAHQLKVVHGIENYKKRSVIRNLRDSSKFTRPQLDWLWECYSTALFYGHKDGSAPDAEITLEQFARMLGQITTWGRLSSAEIAASFGVANEEQDGASANGGPPAKVSIYTPTNSQRSRSGTVNSIMTGAATVSPITGVHLIQLLFNFMDTNKDGRLSFQDLVTGLGKLVFADINARMERFFEIHDTDKDGQLTREDILRVSESLLFIFRFEKSSEDVQLNAVSNYLRVAFQMAETSAPAPEQPAEQTTAVTNGELPATEALQTAATPPISSGNPDDQPLFLSLPAFRATLLTDQVLEFLFQEGLVSSFILTAPVRNISAEPERNVLDSLWKGGKKFGSAVKETVKEAQKRSADAMKELEERRRKEAAAKRASMVVKSDTEDEGEEMEEMKKGLVAGDKAGTASSSAGPSSPSKLAGLAMAFSSIRSRSPSPARGSGKSGAETASMSSKDRDTLNMLSEVDKFLDQLGIDDSEPATPISGSTTQLAEGDGTAATGSTVGLGKKSVDPASFVRSESSLSITSTDLRASNDEFSQFVGNIRTSNQDLKALTGEQPPVSAAVVSGMDAPPSGRNGGGRVPERDEVKESLL</sequence>
<feature type="compositionally biased region" description="Low complexity" evidence="3">
    <location>
        <begin position="1184"/>
        <end position="1202"/>
    </location>
</feature>
<name>A0A1Y2I0G9_9FUNG</name>
<dbReference type="InterPro" id="IPR004182">
    <property type="entry name" value="GRAM"/>
</dbReference>
<reference evidence="6 7" key="1">
    <citation type="submission" date="2016-07" db="EMBL/GenBank/DDBJ databases">
        <title>Pervasive Adenine N6-methylation of Active Genes in Fungi.</title>
        <authorList>
            <consortium name="DOE Joint Genome Institute"/>
            <person name="Mondo S.J."/>
            <person name="Dannebaum R.O."/>
            <person name="Kuo R.C."/>
            <person name="Labutti K."/>
            <person name="Haridas S."/>
            <person name="Kuo A."/>
            <person name="Salamov A."/>
            <person name="Ahrendt S.R."/>
            <person name="Lipzen A."/>
            <person name="Sullivan W."/>
            <person name="Andreopoulos W.B."/>
            <person name="Clum A."/>
            <person name="Lindquist E."/>
            <person name="Daum C."/>
            <person name="Ramamoorthy G.K."/>
            <person name="Gryganskyi A."/>
            <person name="Culley D."/>
            <person name="Magnuson J.K."/>
            <person name="James T.Y."/>
            <person name="O'Malley M.A."/>
            <person name="Stajich J.E."/>
            <person name="Spatafora J.W."/>
            <person name="Visel A."/>
            <person name="Grigoriev I.V."/>
        </authorList>
    </citation>
    <scope>NUCLEOTIDE SEQUENCE [LARGE SCALE GENOMIC DNA]</scope>
    <source>
        <strain evidence="6 7">PL171</strain>
    </source>
</reference>
<comment type="caution">
    <text evidence="6">The sequence shown here is derived from an EMBL/GenBank/DDBJ whole genome shotgun (WGS) entry which is preliminary data.</text>
</comment>
<dbReference type="PANTHER" id="PTHR47219">
    <property type="entry name" value="RAB GTPASE-ACTIVATING PROTEIN 1-LIKE"/>
    <property type="match status" value="1"/>
</dbReference>
<dbReference type="Pfam" id="PF00566">
    <property type="entry name" value="RabGAP-TBC"/>
    <property type="match status" value="1"/>
</dbReference>
<dbReference type="InterPro" id="IPR018247">
    <property type="entry name" value="EF_Hand_1_Ca_BS"/>
</dbReference>
<feature type="region of interest" description="Disordered" evidence="3">
    <location>
        <begin position="1113"/>
        <end position="1152"/>
    </location>
</feature>
<feature type="region of interest" description="Disordered" evidence="3">
    <location>
        <begin position="854"/>
        <end position="877"/>
    </location>
</feature>
<feature type="domain" description="EF-hand" evidence="5">
    <location>
        <begin position="934"/>
        <end position="969"/>
    </location>
</feature>
<dbReference type="PROSITE" id="PS00018">
    <property type="entry name" value="EF_HAND_1"/>
    <property type="match status" value="2"/>
</dbReference>
<protein>
    <submittedName>
        <fullName evidence="6">Rab-GTPase-TBC domain-domain-containing protein</fullName>
    </submittedName>
</protein>
<feature type="region of interest" description="Disordered" evidence="3">
    <location>
        <begin position="1309"/>
        <end position="1348"/>
    </location>
</feature>
<dbReference type="GO" id="GO:0031267">
    <property type="term" value="F:small GTPase binding"/>
    <property type="evidence" value="ECO:0007669"/>
    <property type="project" value="TreeGrafter"/>
</dbReference>
<keyword evidence="7" id="KW-1185">Reference proteome</keyword>
<proteinExistence type="predicted"/>
<dbReference type="Gene3D" id="2.30.29.30">
    <property type="entry name" value="Pleckstrin-homology domain (PH domain)/Phosphotyrosine-binding domain (PTB)"/>
    <property type="match status" value="2"/>
</dbReference>
<keyword evidence="1" id="KW-0343">GTPase activation</keyword>
<dbReference type="SMART" id="SM00568">
    <property type="entry name" value="GRAM"/>
    <property type="match status" value="2"/>
</dbReference>
<dbReference type="GO" id="GO:0005096">
    <property type="term" value="F:GTPase activator activity"/>
    <property type="evidence" value="ECO:0007669"/>
    <property type="project" value="UniProtKB-KW"/>
</dbReference>
<dbReference type="Pfam" id="PF02893">
    <property type="entry name" value="GRAM"/>
    <property type="match status" value="2"/>
</dbReference>
<dbReference type="SMART" id="SM00164">
    <property type="entry name" value="TBC"/>
    <property type="match status" value="1"/>
</dbReference>
<dbReference type="SUPFAM" id="SSF47923">
    <property type="entry name" value="Ypt/Rab-GAP domain of gyp1p"/>
    <property type="match status" value="2"/>
</dbReference>
<feature type="region of interest" description="Disordered" evidence="3">
    <location>
        <begin position="1230"/>
        <end position="1265"/>
    </location>
</feature>
<feature type="region of interest" description="Disordered" evidence="3">
    <location>
        <begin position="1183"/>
        <end position="1213"/>
    </location>
</feature>
<evidence type="ECO:0000256" key="2">
    <source>
        <dbReference type="ARBA" id="ARBA00022837"/>
    </source>
</evidence>
<feature type="compositionally biased region" description="Basic and acidic residues" evidence="3">
    <location>
        <begin position="1337"/>
        <end position="1348"/>
    </location>
</feature>
<dbReference type="InterPro" id="IPR000195">
    <property type="entry name" value="Rab-GAP-TBC_dom"/>
</dbReference>
<dbReference type="OrthoDB" id="17687at2759"/>
<evidence type="ECO:0000256" key="3">
    <source>
        <dbReference type="SAM" id="MobiDB-lite"/>
    </source>
</evidence>
<evidence type="ECO:0000259" key="4">
    <source>
        <dbReference type="PROSITE" id="PS50086"/>
    </source>
</evidence>
<feature type="domain" description="EF-hand" evidence="5">
    <location>
        <begin position="898"/>
        <end position="933"/>
    </location>
</feature>
<dbReference type="InterPro" id="IPR002048">
    <property type="entry name" value="EF_hand_dom"/>
</dbReference>
<evidence type="ECO:0000313" key="6">
    <source>
        <dbReference type="EMBL" id="ORZ40357.1"/>
    </source>
</evidence>
<feature type="domain" description="Rab-GAP TBC" evidence="4">
    <location>
        <begin position="499"/>
        <end position="687"/>
    </location>
</feature>
<dbReference type="PANTHER" id="PTHR47219:SF20">
    <property type="entry name" value="TBC1 DOMAIN FAMILY MEMBER 2B"/>
    <property type="match status" value="1"/>
</dbReference>
<dbReference type="STRING" id="765915.A0A1Y2I0G9"/>
<dbReference type="Gene3D" id="1.10.8.270">
    <property type="entry name" value="putative rabgap domain of human tbc1 domain family member 14 like domains"/>
    <property type="match status" value="1"/>
</dbReference>
<dbReference type="InterPro" id="IPR050302">
    <property type="entry name" value="Rab_GAP_TBC_domain"/>
</dbReference>
<dbReference type="PROSITE" id="PS50222">
    <property type="entry name" value="EF_HAND_2"/>
    <property type="match status" value="2"/>
</dbReference>
<dbReference type="InterPro" id="IPR011992">
    <property type="entry name" value="EF-hand-dom_pair"/>
</dbReference>
<dbReference type="EMBL" id="MCFL01000003">
    <property type="protein sequence ID" value="ORZ40357.1"/>
    <property type="molecule type" value="Genomic_DNA"/>
</dbReference>